<dbReference type="Proteomes" id="UP001412067">
    <property type="component" value="Unassembled WGS sequence"/>
</dbReference>
<evidence type="ECO:0000313" key="1">
    <source>
        <dbReference type="EMBL" id="KAK8970794.1"/>
    </source>
</evidence>
<accession>A0ABR2N3I1</accession>
<dbReference type="EMBL" id="JBBWWR010000001">
    <property type="protein sequence ID" value="KAK8970794.1"/>
    <property type="molecule type" value="Genomic_DNA"/>
</dbReference>
<name>A0ABR2N3I1_9ASPA</name>
<reference evidence="1 2" key="1">
    <citation type="journal article" date="2022" name="Nat. Plants">
        <title>Genomes of leafy and leafless Platanthera orchids illuminate the evolution of mycoheterotrophy.</title>
        <authorList>
            <person name="Li M.H."/>
            <person name="Liu K.W."/>
            <person name="Li Z."/>
            <person name="Lu H.C."/>
            <person name="Ye Q.L."/>
            <person name="Zhang D."/>
            <person name="Wang J.Y."/>
            <person name="Li Y.F."/>
            <person name="Zhong Z.M."/>
            <person name="Liu X."/>
            <person name="Yu X."/>
            <person name="Liu D.K."/>
            <person name="Tu X.D."/>
            <person name="Liu B."/>
            <person name="Hao Y."/>
            <person name="Liao X.Y."/>
            <person name="Jiang Y.T."/>
            <person name="Sun W.H."/>
            <person name="Chen J."/>
            <person name="Chen Y.Q."/>
            <person name="Ai Y."/>
            <person name="Zhai J.W."/>
            <person name="Wu S.S."/>
            <person name="Zhou Z."/>
            <person name="Hsiao Y.Y."/>
            <person name="Wu W.L."/>
            <person name="Chen Y.Y."/>
            <person name="Lin Y.F."/>
            <person name="Hsu J.L."/>
            <person name="Li C.Y."/>
            <person name="Wang Z.W."/>
            <person name="Zhao X."/>
            <person name="Zhong W.Y."/>
            <person name="Ma X.K."/>
            <person name="Ma L."/>
            <person name="Huang J."/>
            <person name="Chen G.Z."/>
            <person name="Huang M.Z."/>
            <person name="Huang L."/>
            <person name="Peng D.H."/>
            <person name="Luo Y.B."/>
            <person name="Zou S.Q."/>
            <person name="Chen S.P."/>
            <person name="Lan S."/>
            <person name="Tsai W.C."/>
            <person name="Van de Peer Y."/>
            <person name="Liu Z.J."/>
        </authorList>
    </citation>
    <scope>NUCLEOTIDE SEQUENCE [LARGE SCALE GENOMIC DNA]</scope>
    <source>
        <strain evidence="1">Lor288</strain>
    </source>
</reference>
<dbReference type="InterPro" id="IPR045154">
    <property type="entry name" value="PCF11-like"/>
</dbReference>
<evidence type="ECO:0000313" key="2">
    <source>
        <dbReference type="Proteomes" id="UP001412067"/>
    </source>
</evidence>
<dbReference type="PANTHER" id="PTHR15921:SF12">
    <property type="entry name" value="POLYADENYLATION AND CLEAVAGE FACTOR HOMOLOG 4"/>
    <property type="match status" value="1"/>
</dbReference>
<keyword evidence="2" id="KW-1185">Reference proteome</keyword>
<organism evidence="1 2">
    <name type="scientific">Platanthera guangdongensis</name>
    <dbReference type="NCBI Taxonomy" id="2320717"/>
    <lineage>
        <taxon>Eukaryota</taxon>
        <taxon>Viridiplantae</taxon>
        <taxon>Streptophyta</taxon>
        <taxon>Embryophyta</taxon>
        <taxon>Tracheophyta</taxon>
        <taxon>Spermatophyta</taxon>
        <taxon>Magnoliopsida</taxon>
        <taxon>Liliopsida</taxon>
        <taxon>Asparagales</taxon>
        <taxon>Orchidaceae</taxon>
        <taxon>Orchidoideae</taxon>
        <taxon>Orchideae</taxon>
        <taxon>Orchidinae</taxon>
        <taxon>Platanthera</taxon>
    </lineage>
</organism>
<sequence length="115" mass="13318">MDQRTTPILERFHTMLRDWEDELREEDGGDKTPPLDGHEIVRMYEDFLTELTFNLKPIITDLTIIAGEQREHARGIAKAVCYRIDEVWASILCGLLSIPRYGTLGFWLLVCNPNI</sequence>
<proteinExistence type="predicted"/>
<dbReference type="SUPFAM" id="SSF48464">
    <property type="entry name" value="ENTH/VHS domain"/>
    <property type="match status" value="1"/>
</dbReference>
<dbReference type="PANTHER" id="PTHR15921">
    <property type="entry name" value="PRE-MRNA CLEAVAGE COMPLEX II"/>
    <property type="match status" value="1"/>
</dbReference>
<protein>
    <submittedName>
        <fullName evidence="1">Uncharacterized protein</fullName>
    </submittedName>
</protein>
<dbReference type="InterPro" id="IPR008942">
    <property type="entry name" value="ENTH_VHS"/>
</dbReference>
<comment type="caution">
    <text evidence="1">The sequence shown here is derived from an EMBL/GenBank/DDBJ whole genome shotgun (WGS) entry which is preliminary data.</text>
</comment>
<dbReference type="Gene3D" id="1.25.40.90">
    <property type="match status" value="1"/>
</dbReference>
<gene>
    <name evidence="1" type="ORF">KSP40_PGU001200</name>
</gene>